<dbReference type="RefSeq" id="WP_004093843.1">
    <property type="nucleotide sequence ID" value="NZ_AFGF01000049.1"/>
</dbReference>
<keyword evidence="3" id="KW-1185">Reference proteome</keyword>
<evidence type="ECO:0000256" key="1">
    <source>
        <dbReference type="SAM" id="SignalP"/>
    </source>
</evidence>
<dbReference type="EMBL" id="AFGF01000049">
    <property type="protein sequence ID" value="EGO64832.1"/>
    <property type="molecule type" value="Genomic_DNA"/>
</dbReference>
<feature type="chain" id="PRO_5038922379" evidence="1">
    <location>
        <begin position="23"/>
        <end position="151"/>
    </location>
</feature>
<dbReference type="AlphaFoldDB" id="F7NGM8"/>
<gene>
    <name evidence="2" type="ORF">ALO_06080</name>
</gene>
<accession>F7NGM8</accession>
<dbReference type="eggNOG" id="ENOG50337B4">
    <property type="taxonomic scope" value="Bacteria"/>
</dbReference>
<feature type="signal peptide" evidence="1">
    <location>
        <begin position="1"/>
        <end position="22"/>
    </location>
</feature>
<proteinExistence type="predicted"/>
<keyword evidence="1" id="KW-0732">Signal</keyword>
<name>F7NGM8_9FIRM</name>
<sequence length="151" mass="15844">MNLNLKKAVFSLAAIFALTAVAGGISAGRQPVLPATSSVAQAAHGHGHSMPNEDPLPIAQDLERKLKDTGAIARAGQWANAKLVAAAALKTRDRLLVHITDTRLNQELQQSVQEAHDAVLASDKTAVEAKVAAALQVLAEAKAQLQNHTHS</sequence>
<dbReference type="Proteomes" id="UP000003240">
    <property type="component" value="Unassembled WGS sequence"/>
</dbReference>
<reference evidence="2 3" key="1">
    <citation type="journal article" date="2011" name="EMBO J.">
        <title>Structural diversity of bacterial flagellar motors.</title>
        <authorList>
            <person name="Chen S."/>
            <person name="Beeby M."/>
            <person name="Murphy G.E."/>
            <person name="Leadbetter J.R."/>
            <person name="Hendrixson D.R."/>
            <person name="Briegel A."/>
            <person name="Li Z."/>
            <person name="Shi J."/>
            <person name="Tocheva E.I."/>
            <person name="Muller A."/>
            <person name="Dobro M.J."/>
            <person name="Jensen G.J."/>
        </authorList>
    </citation>
    <scope>NUCLEOTIDE SEQUENCE [LARGE SCALE GENOMIC DNA]</scope>
    <source>
        <strain evidence="2 3">DSM 6540</strain>
    </source>
</reference>
<comment type="caution">
    <text evidence="2">The sequence shown here is derived from an EMBL/GenBank/DDBJ whole genome shotgun (WGS) entry which is preliminary data.</text>
</comment>
<dbReference type="OrthoDB" id="1683121at2"/>
<evidence type="ECO:0000313" key="2">
    <source>
        <dbReference type="EMBL" id="EGO64832.1"/>
    </source>
</evidence>
<dbReference type="STRING" id="1009370.ALO_06080"/>
<organism evidence="2 3">
    <name type="scientific">Acetonema longum DSM 6540</name>
    <dbReference type="NCBI Taxonomy" id="1009370"/>
    <lineage>
        <taxon>Bacteria</taxon>
        <taxon>Bacillati</taxon>
        <taxon>Bacillota</taxon>
        <taxon>Negativicutes</taxon>
        <taxon>Acetonemataceae</taxon>
        <taxon>Acetonema</taxon>
    </lineage>
</organism>
<evidence type="ECO:0000313" key="3">
    <source>
        <dbReference type="Proteomes" id="UP000003240"/>
    </source>
</evidence>
<protein>
    <submittedName>
        <fullName evidence="2">Uncharacterized protein</fullName>
    </submittedName>
</protein>